<dbReference type="SMART" id="SM00387">
    <property type="entry name" value="HATPase_c"/>
    <property type="match status" value="1"/>
</dbReference>
<dbReference type="OrthoDB" id="9792686at2"/>
<dbReference type="eggNOG" id="COG3290">
    <property type="taxonomic scope" value="Bacteria"/>
</dbReference>
<dbReference type="GO" id="GO:0016301">
    <property type="term" value="F:kinase activity"/>
    <property type="evidence" value="ECO:0007669"/>
    <property type="project" value="UniProtKB-KW"/>
</dbReference>
<evidence type="ECO:0000313" key="4">
    <source>
        <dbReference type="Proteomes" id="UP000017118"/>
    </source>
</evidence>
<accession>U5MQ91</accession>
<feature type="transmembrane region" description="Helical" evidence="1">
    <location>
        <begin position="30"/>
        <end position="47"/>
    </location>
</feature>
<feature type="transmembrane region" description="Helical" evidence="1">
    <location>
        <begin position="172"/>
        <end position="193"/>
    </location>
</feature>
<dbReference type="InterPro" id="IPR036890">
    <property type="entry name" value="HATPase_C_sf"/>
</dbReference>
<dbReference type="GeneID" id="55473131"/>
<evidence type="ECO:0000313" key="3">
    <source>
        <dbReference type="EMBL" id="AGX41592.1"/>
    </source>
</evidence>
<feature type="transmembrane region" description="Helical" evidence="1">
    <location>
        <begin position="53"/>
        <end position="69"/>
    </location>
</feature>
<sequence>MLGNFIMDALDTTIVFCLWKTINNKSKVNVFKQLLAILIIASLVAAIEQLKLNFILIYIVYITVLKIIYNSNLIECVLIYFFIMLVDMALQLTFTIIIRPFITNYTLKGIVIEVIILVISIIFLKLNKNRKITFEKINNNILVYLASTCIIYTMLFKIIWEYDSNIILNNMFIVAVIWIILIFCQTLTYFHIIEITKETEKLKISNEYNVAINEIVQEIKQRQHDFVNYKNTIKGMMEVLDEKELREAIYNYMKDEDEYDYKINELIYIDNAVIKSILYRNMCKAKKYNVNLQYKIENNVLDDILSYQELSNILNNLLNNAFDEVIKEECINKNIKLEIVNRNKESHLIIKNQIANVNDLNLNEMFERGFSTKNIGTRGYGLYNVKKIINLHKGFIKVNIESGKIKFDFYFNNSSG</sequence>
<evidence type="ECO:0000259" key="2">
    <source>
        <dbReference type="SMART" id="SM00387"/>
    </source>
</evidence>
<name>U5MQ91_CLOSA</name>
<dbReference type="Pfam" id="PF02518">
    <property type="entry name" value="HATPase_c"/>
    <property type="match status" value="1"/>
</dbReference>
<dbReference type="AlphaFoldDB" id="U5MQ91"/>
<gene>
    <name evidence="3" type="ORF">CLSA_c05770</name>
</gene>
<dbReference type="Gene3D" id="3.30.565.10">
    <property type="entry name" value="Histidine kinase-like ATPase, C-terminal domain"/>
    <property type="match status" value="1"/>
</dbReference>
<dbReference type="Proteomes" id="UP000017118">
    <property type="component" value="Chromosome"/>
</dbReference>
<dbReference type="PATRIC" id="fig|1345695.10.peg.1167"/>
<evidence type="ECO:0000256" key="1">
    <source>
        <dbReference type="SAM" id="Phobius"/>
    </source>
</evidence>
<proteinExistence type="predicted"/>
<keyword evidence="3" id="KW-0418">Kinase</keyword>
<dbReference type="RefSeq" id="WP_022743879.1">
    <property type="nucleotide sequence ID" value="NC_022571.1"/>
</dbReference>
<keyword evidence="1" id="KW-0472">Membrane</keyword>
<dbReference type="KEGG" id="csb:CLSA_c05770"/>
<keyword evidence="3" id="KW-0808">Transferase</keyword>
<feature type="transmembrane region" description="Helical" evidence="1">
    <location>
        <begin position="76"/>
        <end position="98"/>
    </location>
</feature>
<dbReference type="EMBL" id="CP006721">
    <property type="protein sequence ID" value="AGX41592.1"/>
    <property type="molecule type" value="Genomic_DNA"/>
</dbReference>
<organism evidence="3 4">
    <name type="scientific">Clostridium saccharobutylicum DSM 13864</name>
    <dbReference type="NCBI Taxonomy" id="1345695"/>
    <lineage>
        <taxon>Bacteria</taxon>
        <taxon>Bacillati</taxon>
        <taxon>Bacillota</taxon>
        <taxon>Clostridia</taxon>
        <taxon>Eubacteriales</taxon>
        <taxon>Clostridiaceae</taxon>
        <taxon>Clostridium</taxon>
    </lineage>
</organism>
<dbReference type="HOGENOM" id="CLU_020211_16_0_9"/>
<feature type="transmembrane region" description="Helical" evidence="1">
    <location>
        <begin position="139"/>
        <end position="160"/>
    </location>
</feature>
<keyword evidence="1" id="KW-0812">Transmembrane</keyword>
<feature type="domain" description="Histidine kinase/HSP90-like ATPase" evidence="2">
    <location>
        <begin position="305"/>
        <end position="415"/>
    </location>
</feature>
<dbReference type="SUPFAM" id="SSF55874">
    <property type="entry name" value="ATPase domain of HSP90 chaperone/DNA topoisomerase II/histidine kinase"/>
    <property type="match status" value="1"/>
</dbReference>
<feature type="transmembrane region" description="Helical" evidence="1">
    <location>
        <begin position="110"/>
        <end position="127"/>
    </location>
</feature>
<reference evidence="3 4" key="1">
    <citation type="journal article" date="2013" name="Genome Announc.">
        <title>Complete Genome Sequence of the Solvent Producer Clostridium saccharobutylicum NCP262 (DSM 13864).</title>
        <authorList>
            <person name="Poehlein A."/>
            <person name="Hartwich K."/>
            <person name="Krabben P."/>
            <person name="Ehrenreich A."/>
            <person name="Liebl W."/>
            <person name="Durre P."/>
            <person name="Gottschalk G."/>
            <person name="Daniel R."/>
        </authorList>
    </citation>
    <scope>NUCLEOTIDE SEQUENCE [LARGE SCALE GENOMIC DNA]</scope>
    <source>
        <strain evidence="3">DSM 13864</strain>
    </source>
</reference>
<dbReference type="PANTHER" id="PTHR40448">
    <property type="entry name" value="TWO-COMPONENT SENSOR HISTIDINE KINASE"/>
    <property type="match status" value="1"/>
</dbReference>
<dbReference type="InterPro" id="IPR003594">
    <property type="entry name" value="HATPase_dom"/>
</dbReference>
<keyword evidence="4" id="KW-1185">Reference proteome</keyword>
<dbReference type="GO" id="GO:0042802">
    <property type="term" value="F:identical protein binding"/>
    <property type="evidence" value="ECO:0007669"/>
    <property type="project" value="TreeGrafter"/>
</dbReference>
<dbReference type="PANTHER" id="PTHR40448:SF1">
    <property type="entry name" value="TWO-COMPONENT SENSOR HISTIDINE KINASE"/>
    <property type="match status" value="1"/>
</dbReference>
<keyword evidence="1" id="KW-1133">Transmembrane helix</keyword>
<protein>
    <submittedName>
        <fullName evidence="3">Histidine kinase</fullName>
    </submittedName>
</protein>